<evidence type="ECO:0000256" key="1">
    <source>
        <dbReference type="SAM" id="MobiDB-lite"/>
    </source>
</evidence>
<dbReference type="InterPro" id="IPR017956">
    <property type="entry name" value="AT_hook_DNA-bd_motif"/>
</dbReference>
<feature type="domain" description="DEK-C" evidence="2">
    <location>
        <begin position="250"/>
        <end position="305"/>
    </location>
</feature>
<evidence type="ECO:0000259" key="2">
    <source>
        <dbReference type="PROSITE" id="PS51998"/>
    </source>
</evidence>
<feature type="compositionally biased region" description="Basic residues" evidence="1">
    <location>
        <begin position="77"/>
        <end position="87"/>
    </location>
</feature>
<evidence type="ECO:0000313" key="3">
    <source>
        <dbReference type="EMBL" id="TPX49449.1"/>
    </source>
</evidence>
<feature type="compositionally biased region" description="Low complexity" evidence="1">
    <location>
        <begin position="39"/>
        <end position="64"/>
    </location>
</feature>
<sequence>MLMEAPKTCPLVKPCPGNALPRRGANKGTSKARKPSPSPSAIAATRPTRPSNPASISPSAATSPGFRTTPQRSINREHHHPHHHRNRSCSSRNVNTSIANLHSMSSLASQTVASCPKRKRGRPPSAATLAARAAGIIGPHESLSSRGISTSQISITQYEVDSADEDNANDCVNSNGKRIRSSITLSELPPSIPKRKRGRPPKQKTNSAAYSKDDVGYDSAGAIPGGMTSARRFYSNVHLNSDGDDDVCMLATDQRLVDEINRMLKGSDLSSLSNNIVRQRLENTFRQDLTHRRPFINQQIDRYLDAHPLLIV</sequence>
<dbReference type="Gene3D" id="1.10.10.60">
    <property type="entry name" value="Homeodomain-like"/>
    <property type="match status" value="1"/>
</dbReference>
<proteinExistence type="predicted"/>
<feature type="compositionally biased region" description="Polar residues" evidence="1">
    <location>
        <begin position="174"/>
        <end position="185"/>
    </location>
</feature>
<feature type="compositionally biased region" description="Basic residues" evidence="1">
    <location>
        <begin position="193"/>
        <end position="202"/>
    </location>
</feature>
<dbReference type="EMBL" id="QEAN01000041">
    <property type="protein sequence ID" value="TPX52222.1"/>
    <property type="molecule type" value="Genomic_DNA"/>
</dbReference>
<dbReference type="GO" id="GO:0003677">
    <property type="term" value="F:DNA binding"/>
    <property type="evidence" value="ECO:0007669"/>
    <property type="project" value="InterPro"/>
</dbReference>
<dbReference type="VEuPathDB" id="FungiDB:SeMB42_g01564"/>
<dbReference type="OrthoDB" id="370884at2759"/>
<dbReference type="SUPFAM" id="SSF109715">
    <property type="entry name" value="DEK C-terminal domain"/>
    <property type="match status" value="1"/>
</dbReference>
<evidence type="ECO:0000313" key="5">
    <source>
        <dbReference type="Proteomes" id="UP000317494"/>
    </source>
</evidence>
<dbReference type="Proteomes" id="UP000317494">
    <property type="component" value="Unassembled WGS sequence"/>
</dbReference>
<protein>
    <recommendedName>
        <fullName evidence="2">DEK-C domain-containing protein</fullName>
    </recommendedName>
</protein>
<dbReference type="EMBL" id="QEAM01000033">
    <property type="protein sequence ID" value="TPX49449.1"/>
    <property type="molecule type" value="Genomic_DNA"/>
</dbReference>
<dbReference type="InterPro" id="IPR014876">
    <property type="entry name" value="DEK_C"/>
</dbReference>
<organism evidence="3 6">
    <name type="scientific">Synchytrium endobioticum</name>
    <dbReference type="NCBI Taxonomy" id="286115"/>
    <lineage>
        <taxon>Eukaryota</taxon>
        <taxon>Fungi</taxon>
        <taxon>Fungi incertae sedis</taxon>
        <taxon>Chytridiomycota</taxon>
        <taxon>Chytridiomycota incertae sedis</taxon>
        <taxon>Chytridiomycetes</taxon>
        <taxon>Synchytriales</taxon>
        <taxon>Synchytriaceae</taxon>
        <taxon>Synchytrium</taxon>
    </lineage>
</organism>
<feature type="compositionally biased region" description="Polar residues" evidence="1">
    <location>
        <begin position="98"/>
        <end position="113"/>
    </location>
</feature>
<feature type="region of interest" description="Disordered" evidence="1">
    <location>
        <begin position="1"/>
        <end position="125"/>
    </location>
</feature>
<comment type="caution">
    <text evidence="3">The sequence shown here is derived from an EMBL/GenBank/DDBJ whole genome shotgun (WGS) entry which is preliminary data.</text>
</comment>
<dbReference type="Pfam" id="PF08766">
    <property type="entry name" value="DEK_C"/>
    <property type="match status" value="1"/>
</dbReference>
<evidence type="ECO:0000313" key="4">
    <source>
        <dbReference type="EMBL" id="TPX52222.1"/>
    </source>
</evidence>
<dbReference type="AlphaFoldDB" id="A0A507DCN7"/>
<feature type="compositionally biased region" description="Low complexity" evidence="1">
    <location>
        <begin position="88"/>
        <end position="97"/>
    </location>
</feature>
<name>A0A507DCN7_9FUNG</name>
<gene>
    <name evidence="3" type="ORF">SeLEV6574_g01440</name>
    <name evidence="4" type="ORF">SeMB42_g01564</name>
</gene>
<accession>A0A507DCN7</accession>
<dbReference type="PROSITE" id="PS51998">
    <property type="entry name" value="DEK_C"/>
    <property type="match status" value="1"/>
</dbReference>
<feature type="region of interest" description="Disordered" evidence="1">
    <location>
        <begin position="174"/>
        <end position="213"/>
    </location>
</feature>
<keyword evidence="5" id="KW-1185">Reference proteome</keyword>
<reference evidence="5 6" key="1">
    <citation type="journal article" date="2019" name="Sci. Rep.">
        <title>Comparative genomics of chytrid fungi reveal insights into the obligate biotrophic and pathogenic lifestyle of Synchytrium endobioticum.</title>
        <authorList>
            <person name="van de Vossenberg B.T.L.H."/>
            <person name="Warris S."/>
            <person name="Nguyen H.D.T."/>
            <person name="van Gent-Pelzer M.P.E."/>
            <person name="Joly D.L."/>
            <person name="van de Geest H.C."/>
            <person name="Bonants P.J.M."/>
            <person name="Smith D.S."/>
            <person name="Levesque C.A."/>
            <person name="van der Lee T.A.J."/>
        </authorList>
    </citation>
    <scope>NUCLEOTIDE SEQUENCE [LARGE SCALE GENOMIC DNA]</scope>
    <source>
        <strain evidence="3 6">LEV6574</strain>
        <strain evidence="4 5">MB42</strain>
    </source>
</reference>
<dbReference type="SMART" id="SM00384">
    <property type="entry name" value="AT_hook"/>
    <property type="match status" value="2"/>
</dbReference>
<evidence type="ECO:0000313" key="6">
    <source>
        <dbReference type="Proteomes" id="UP000320475"/>
    </source>
</evidence>
<dbReference type="Proteomes" id="UP000320475">
    <property type="component" value="Unassembled WGS sequence"/>
</dbReference>
<dbReference type="Pfam" id="PF02178">
    <property type="entry name" value="AT_hook"/>
    <property type="match status" value="2"/>
</dbReference>